<dbReference type="EMBL" id="GBXM01029129">
    <property type="protein sequence ID" value="JAH79448.1"/>
    <property type="molecule type" value="Transcribed_RNA"/>
</dbReference>
<organism evidence="1">
    <name type="scientific">Anguilla anguilla</name>
    <name type="common">European freshwater eel</name>
    <name type="synonym">Muraena anguilla</name>
    <dbReference type="NCBI Taxonomy" id="7936"/>
    <lineage>
        <taxon>Eukaryota</taxon>
        <taxon>Metazoa</taxon>
        <taxon>Chordata</taxon>
        <taxon>Craniata</taxon>
        <taxon>Vertebrata</taxon>
        <taxon>Euteleostomi</taxon>
        <taxon>Actinopterygii</taxon>
        <taxon>Neopterygii</taxon>
        <taxon>Teleostei</taxon>
        <taxon>Anguilliformes</taxon>
        <taxon>Anguillidae</taxon>
        <taxon>Anguilla</taxon>
    </lineage>
</organism>
<evidence type="ECO:0000313" key="1">
    <source>
        <dbReference type="EMBL" id="JAH79448.1"/>
    </source>
</evidence>
<accession>A0A0E9VQB6</accession>
<name>A0A0E9VQB6_ANGAN</name>
<reference evidence="1" key="2">
    <citation type="journal article" date="2015" name="Fish Shellfish Immunol.">
        <title>Early steps in the European eel (Anguilla anguilla)-Vibrio vulnificus interaction in the gills: Role of the RtxA13 toxin.</title>
        <authorList>
            <person name="Callol A."/>
            <person name="Pajuelo D."/>
            <person name="Ebbesson L."/>
            <person name="Teles M."/>
            <person name="MacKenzie S."/>
            <person name="Amaro C."/>
        </authorList>
    </citation>
    <scope>NUCLEOTIDE SEQUENCE</scope>
</reference>
<protein>
    <submittedName>
        <fullName evidence="1">Uncharacterized protein</fullName>
    </submittedName>
</protein>
<proteinExistence type="predicted"/>
<sequence>MFMEGLWIHPV</sequence>
<reference evidence="1" key="1">
    <citation type="submission" date="2014-11" db="EMBL/GenBank/DDBJ databases">
        <authorList>
            <person name="Amaro Gonzalez C."/>
        </authorList>
    </citation>
    <scope>NUCLEOTIDE SEQUENCE</scope>
</reference>